<dbReference type="OMA" id="LACEIPR"/>
<accession>A0A075B1D7</accession>
<dbReference type="Pfam" id="PF04499">
    <property type="entry name" value="SAPS"/>
    <property type="match status" value="2"/>
</dbReference>
<dbReference type="InterPro" id="IPR007587">
    <property type="entry name" value="SAPS"/>
</dbReference>
<gene>
    <name evidence="3" type="ORF">O9G_001889</name>
</gene>
<dbReference type="GO" id="GO:0005634">
    <property type="term" value="C:nucleus"/>
    <property type="evidence" value="ECO:0007669"/>
    <property type="project" value="TreeGrafter"/>
</dbReference>
<dbReference type="PANTHER" id="PTHR12634">
    <property type="entry name" value="SIT4 YEAST -ASSOCIATING PROTEIN-RELATED"/>
    <property type="match status" value="1"/>
</dbReference>
<organism evidence="3 4">
    <name type="scientific">Rozella allomycis (strain CSF55)</name>
    <dbReference type="NCBI Taxonomy" id="988480"/>
    <lineage>
        <taxon>Eukaryota</taxon>
        <taxon>Fungi</taxon>
        <taxon>Fungi incertae sedis</taxon>
        <taxon>Cryptomycota</taxon>
        <taxon>Cryptomycota incertae sedis</taxon>
        <taxon>Rozella</taxon>
    </lineage>
</organism>
<comment type="similarity">
    <text evidence="1">Belongs to the SAPS family.</text>
</comment>
<dbReference type="Proteomes" id="UP000030755">
    <property type="component" value="Unassembled WGS sequence"/>
</dbReference>
<dbReference type="GO" id="GO:0019888">
    <property type="term" value="F:protein phosphatase regulator activity"/>
    <property type="evidence" value="ECO:0007669"/>
    <property type="project" value="TreeGrafter"/>
</dbReference>
<evidence type="ECO:0000256" key="2">
    <source>
        <dbReference type="ARBA" id="ARBA00023306"/>
    </source>
</evidence>
<sequence>MFWKFGYNNYGASGLEQLLDKNDLTLEELLNEDELLQEAKSQNKKLIDYLSKPEVLKELLSLTIAENLDENKQYNRYPYIASELICCDIWPMYENLVTEKYLLKEYWKYLDRKRPLNPLTASYFCKVNGILLQKMTKDEQDGLVGKIVTHMNTSAIAEFLLKLVDMEDSLYDFRIVSWLQQQGLIKHLFNMLDPKLDSESHSMASQTIVDLIAITYINAMNKVNRECILFQDIKSKESMTKLVDFMTLEHDHSTSTLIFGIDILIELMRRSILSRTMDGIPAELTCVDETIEVLSKRISKFNEIFKNPKSLRGEINTTVGKMIPLGAERLKLCELFAELFRLQSREINLAMIENKVLFSCLDLFFEFQWNNFLHSTVCDMLINVFGGPPESNKELILSVFRDAKISQRIVYAQKLNDATVAKPRGLRLGYMGQVTIIVDEILKLLEEQPEYKDLLAEYIKDDDWQEFINKAYHETKQRDSQPLGGQKPDVESNILSDLGAEQEQLARFLTQKITNDLPDTFFFTDEIEVMPNEINPNEIDFLGSGNEDENSEEETVDETIASPVGIDESEDFSPTWTVDFETAFKNTPQQDLTISTDQTVFAISPLESNLNSLVINSPMSPRDAEHHVKDRLMKDSHHVELVRAVSPRVELSKSDDDIIKNLHIDEVDLDK</sequence>
<name>A0A075B1D7_ROZAC</name>
<dbReference type="HOGENOM" id="CLU_003676_2_0_1"/>
<dbReference type="STRING" id="988480.A0A075B1D7"/>
<dbReference type="GO" id="GO:0019903">
    <property type="term" value="F:protein phosphatase binding"/>
    <property type="evidence" value="ECO:0007669"/>
    <property type="project" value="InterPro"/>
</dbReference>
<keyword evidence="4" id="KW-1185">Reference proteome</keyword>
<dbReference type="AlphaFoldDB" id="A0A075B1D7"/>
<proteinExistence type="inferred from homology"/>
<dbReference type="GO" id="GO:0005829">
    <property type="term" value="C:cytosol"/>
    <property type="evidence" value="ECO:0007669"/>
    <property type="project" value="TreeGrafter"/>
</dbReference>
<protein>
    <submittedName>
        <fullName evidence="3">SIT4 phosphatase-associated protein family domain-containing protein</fullName>
    </submittedName>
</protein>
<dbReference type="PANTHER" id="PTHR12634:SF8">
    <property type="entry name" value="FIERY MOUNTAIN, ISOFORM D"/>
    <property type="match status" value="1"/>
</dbReference>
<evidence type="ECO:0000313" key="3">
    <source>
        <dbReference type="EMBL" id="EPZ34588.1"/>
    </source>
</evidence>
<reference evidence="3 4" key="1">
    <citation type="journal article" date="2013" name="Curr. Biol.">
        <title>Shared signatures of parasitism and phylogenomics unite Cryptomycota and microsporidia.</title>
        <authorList>
            <person name="James T.Y."/>
            <person name="Pelin A."/>
            <person name="Bonen L."/>
            <person name="Ahrendt S."/>
            <person name="Sain D."/>
            <person name="Corradi N."/>
            <person name="Stajich J.E."/>
        </authorList>
    </citation>
    <scope>NUCLEOTIDE SEQUENCE [LARGE SCALE GENOMIC DNA]</scope>
    <source>
        <strain evidence="3 4">CSF55</strain>
    </source>
</reference>
<dbReference type="EMBL" id="KE560937">
    <property type="protein sequence ID" value="EPZ34588.1"/>
    <property type="molecule type" value="Genomic_DNA"/>
</dbReference>
<evidence type="ECO:0000256" key="1">
    <source>
        <dbReference type="ARBA" id="ARBA00006180"/>
    </source>
</evidence>
<dbReference type="OrthoDB" id="295029at2759"/>
<keyword evidence="2" id="KW-0131">Cell cycle</keyword>
<evidence type="ECO:0000313" key="4">
    <source>
        <dbReference type="Proteomes" id="UP000030755"/>
    </source>
</evidence>